<evidence type="ECO:0000313" key="6">
    <source>
        <dbReference type="EMBL" id="MCC1483182.1"/>
    </source>
</evidence>
<dbReference type="InterPro" id="IPR001375">
    <property type="entry name" value="Peptidase_S9_cat"/>
</dbReference>
<dbReference type="Pfam" id="PF00930">
    <property type="entry name" value="DPPIV_N"/>
    <property type="match status" value="1"/>
</dbReference>
<dbReference type="PANTHER" id="PTHR11731:SF193">
    <property type="entry name" value="DIPEPTIDYL PEPTIDASE 9"/>
    <property type="match status" value="1"/>
</dbReference>
<feature type="domain" description="Dipeptidylpeptidase IV N-terminal" evidence="5">
    <location>
        <begin position="98"/>
        <end position="439"/>
    </location>
</feature>
<dbReference type="SUPFAM" id="SSF53474">
    <property type="entry name" value="alpha/beta-Hydrolases"/>
    <property type="match status" value="1"/>
</dbReference>
<dbReference type="PROSITE" id="PS00708">
    <property type="entry name" value="PRO_ENDOPEP_SER"/>
    <property type="match status" value="1"/>
</dbReference>
<dbReference type="RefSeq" id="WP_227475604.1">
    <property type="nucleotide sequence ID" value="NZ_JAFMPT010000001.1"/>
</dbReference>
<protein>
    <submittedName>
        <fullName evidence="6">S9 family peptidase</fullName>
    </submittedName>
</protein>
<evidence type="ECO:0000256" key="1">
    <source>
        <dbReference type="ARBA" id="ARBA00022670"/>
    </source>
</evidence>
<evidence type="ECO:0000259" key="5">
    <source>
        <dbReference type="Pfam" id="PF00930"/>
    </source>
</evidence>
<dbReference type="SUPFAM" id="SSF82171">
    <property type="entry name" value="DPP6 N-terminal domain-like"/>
    <property type="match status" value="1"/>
</dbReference>
<gene>
    <name evidence="6" type="ORF">J1C55_01150</name>
</gene>
<dbReference type="Proteomes" id="UP000778797">
    <property type="component" value="Unassembled WGS sequence"/>
</dbReference>
<name>A0ABS8EJF7_9FLAO</name>
<feature type="domain" description="Peptidase S9 prolyl oligopeptidase catalytic" evidence="4">
    <location>
        <begin position="530"/>
        <end position="726"/>
    </location>
</feature>
<evidence type="ECO:0000313" key="7">
    <source>
        <dbReference type="Proteomes" id="UP000778797"/>
    </source>
</evidence>
<keyword evidence="7" id="KW-1185">Reference proteome</keyword>
<accession>A0ABS8EJF7</accession>
<feature type="chain" id="PRO_5046387172" evidence="3">
    <location>
        <begin position="21"/>
        <end position="743"/>
    </location>
</feature>
<proteinExistence type="predicted"/>
<dbReference type="InterPro" id="IPR050278">
    <property type="entry name" value="Serine_Prot_S9B/DPPIV"/>
</dbReference>
<evidence type="ECO:0000259" key="4">
    <source>
        <dbReference type="Pfam" id="PF00326"/>
    </source>
</evidence>
<comment type="caution">
    <text evidence="6">The sequence shown here is derived from an EMBL/GenBank/DDBJ whole genome shotgun (WGS) entry which is preliminary data.</text>
</comment>
<sequence>MKFTRLIAVIGFFATTVLVAQNKQISLEDIWNGTFRTEGMQALHSMNNGKQYSVLNFSRSDRSASIDIYDYKTLEKVNTILNSSDLSEIQGFFNYSFSKDESKVLLTTNSKPVFRRSTLGEYYIYDIASKKLTKLSDDLVQEPTFSPDASKVAYGYQNNLYVKDLNSGAVTQMTSDGEKNRIINGITDWVYEEEFSFVRAFDWNASGDKIAFIRFDESEVPQFSMDVFGTDLYQTQQVFKYPKAGEANSKVSLHLYDLNSGNLEELKVNKTYNDFYIPRLQWTNEANVLSVQYMNRHQNELDLWMIDVDANSSKVVIAEKDNAYIDVTFNLTFLKDNSFIWTSEKDGFNHIYHHTKDGSLISQVTQGDWEVTNYYGLDEKTNTIFYQSVENGSINRDVYSVKLNGKNKKRLSKTEGTNSAAFSADFTYFINTHSSATSPQEYTLNDSKSGSVIKSIIDNDKLANKVAGYVTSKKEFSTININGNDLNMWMIKPANFDPNKEYPLFMYQYSGPGSQQVANRWNAANDYWYQHLAQQGYIVACVDGRGTGLKGAAFKKVTQNELGKYEVEDQIAAAKKLGERSYIDAERIGIWGWSFGGFMSSNALFKGNDVFKMAIAVAPVTSWRFYDTIYTERYMTTPQENASGYDENSPINHVDKLKGDFLLIHGSGDDNVHLQNTMRMVEALVQANKQFDWMIYPDKNHGIFGGNTRLHLYSKMTNFINEKLGDKRENDEMKKEMQSKIKG</sequence>
<organism evidence="6 7">
    <name type="scientific">Winogradskyella immobilis</name>
    <dbReference type="NCBI Taxonomy" id="2816852"/>
    <lineage>
        <taxon>Bacteria</taxon>
        <taxon>Pseudomonadati</taxon>
        <taxon>Bacteroidota</taxon>
        <taxon>Flavobacteriia</taxon>
        <taxon>Flavobacteriales</taxon>
        <taxon>Flavobacteriaceae</taxon>
        <taxon>Winogradskyella</taxon>
    </lineage>
</organism>
<dbReference type="EMBL" id="JAFMPT010000001">
    <property type="protein sequence ID" value="MCC1483182.1"/>
    <property type="molecule type" value="Genomic_DNA"/>
</dbReference>
<keyword evidence="3" id="KW-0732">Signal</keyword>
<reference evidence="7" key="2">
    <citation type="submission" date="2023-07" db="EMBL/GenBank/DDBJ databases">
        <title>Genome of Winogradskyella sp. E313.</title>
        <authorList>
            <person name="Zhou Y."/>
        </authorList>
    </citation>
    <scope>NUCLEOTIDE SEQUENCE [LARGE SCALE GENOMIC DNA]</scope>
    <source>
        <strain evidence="7">E313</strain>
    </source>
</reference>
<reference evidence="7" key="1">
    <citation type="submission" date="2021-03" db="EMBL/GenBank/DDBJ databases">
        <title>Genome of Cognatishimia sp. F0-27.</title>
        <authorList>
            <person name="Ping X."/>
        </authorList>
    </citation>
    <scope>NUCLEOTIDE SEQUENCE [LARGE SCALE GENOMIC DNA]</scope>
    <source>
        <strain evidence="7">E313</strain>
    </source>
</reference>
<dbReference type="InterPro" id="IPR002469">
    <property type="entry name" value="Peptidase_S9B_N"/>
</dbReference>
<dbReference type="InterPro" id="IPR002471">
    <property type="entry name" value="Pept_S9_AS"/>
</dbReference>
<dbReference type="Gene3D" id="2.140.10.30">
    <property type="entry name" value="Dipeptidylpeptidase IV, N-terminal domain"/>
    <property type="match status" value="1"/>
</dbReference>
<evidence type="ECO:0000256" key="2">
    <source>
        <dbReference type="ARBA" id="ARBA00022801"/>
    </source>
</evidence>
<keyword evidence="2" id="KW-0378">Hydrolase</keyword>
<evidence type="ECO:0000256" key="3">
    <source>
        <dbReference type="SAM" id="SignalP"/>
    </source>
</evidence>
<feature type="signal peptide" evidence="3">
    <location>
        <begin position="1"/>
        <end position="20"/>
    </location>
</feature>
<dbReference type="InterPro" id="IPR029058">
    <property type="entry name" value="AB_hydrolase_fold"/>
</dbReference>
<dbReference type="Pfam" id="PF00326">
    <property type="entry name" value="Peptidase_S9"/>
    <property type="match status" value="1"/>
</dbReference>
<dbReference type="PANTHER" id="PTHR11731">
    <property type="entry name" value="PROTEASE FAMILY S9B,C DIPEPTIDYL-PEPTIDASE IV-RELATED"/>
    <property type="match status" value="1"/>
</dbReference>
<keyword evidence="1" id="KW-0645">Protease</keyword>
<dbReference type="Gene3D" id="3.40.50.1820">
    <property type="entry name" value="alpha/beta hydrolase"/>
    <property type="match status" value="1"/>
</dbReference>